<dbReference type="AlphaFoldDB" id="A0A840N597"/>
<dbReference type="Pfam" id="PF01315">
    <property type="entry name" value="Ald_Xan_dh_C"/>
    <property type="match status" value="1"/>
</dbReference>
<dbReference type="InterPro" id="IPR046867">
    <property type="entry name" value="AldOxase/xan_DH_MoCoBD2"/>
</dbReference>
<accession>A0A840N597</accession>
<name>A0A840N597_9BRAD</name>
<dbReference type="InterPro" id="IPR037165">
    <property type="entry name" value="AldOxase/xan_DH_Mopterin-bd_sf"/>
</dbReference>
<sequence>MLGRSVRRKEDERFITGAGLYVEDVQLPGMLYVSFVRSVHAHAIVRRVDAGRARQVPGVVTVITGDEWPELSSRLPELNGSVTLVSPYIDSLKVAPHHLFPKKVCYVGEQIAAVIAESPYAAVDGVDAVEVEYEALPVVASWRDAVKPDAPRVHTGFDNIVAHLKHGFGDIDAAFREADVVVERTLETQSLKSMAIECRAVAAQWERATGTLNVWSTCQFHYMLRNTLAGILGMPAESVRVIARDIGGGFGLKGVLHAEDVIVPLIARRLGRPLRWAETRMEHMTASNHSGNQANKVRVAAKRDGTILGMDLEMHKEIGAYDHFDMMLQINTINHLTTHYKIPNMRIEGWAVSTNTSPGSPYRGAGRVEAVFTMDRMLDAVAGATGLDPIEVRLKNIVMPEDMPYRNGMVYRDGVPVTYENIDFPLLLDTARKRADYDGWRERQKELRGAGRSIGIGISSYVEGGGLGPCEGASIKIDEAGRVTVKIGVNSQGQSHETTLAQVCSAALGVKIDDVRVLGGDTSLMNVGFGTGASRVAVNSGNAVHKAAIEVRRKAVALAARILGCAESEIEINDGVLSVIGARQNQIGIAELAGRSIRDRGMAELGGPGLVATEFFYPKTVTWASGVNIVVVEVDRETGKVDILKYVFVHDCGLPLNPLVVDGQISGGFAQGLGIALGECNAYDQEGQVRSGTLMDYFVPRASDIPDLDVEHLRFPTPDNPLGIKSVGESGPNSPPAAIAAAIEDALDGDVQITRLPVTMSSVLEAIRSQ</sequence>
<dbReference type="PANTHER" id="PTHR11908">
    <property type="entry name" value="XANTHINE DEHYDROGENASE"/>
    <property type="match status" value="1"/>
</dbReference>
<keyword evidence="1" id="KW-0500">Molybdenum</keyword>
<evidence type="ECO:0000313" key="4">
    <source>
        <dbReference type="EMBL" id="MBB5055233.1"/>
    </source>
</evidence>
<comment type="caution">
    <text evidence="4">The sequence shown here is derived from an EMBL/GenBank/DDBJ whole genome shotgun (WGS) entry which is preliminary data.</text>
</comment>
<dbReference type="SMART" id="SM01008">
    <property type="entry name" value="Ald_Xan_dh_C"/>
    <property type="match status" value="1"/>
</dbReference>
<protein>
    <submittedName>
        <fullName evidence="4">Carbon-monoxide dehydrogenase large subunit</fullName>
        <ecNumber evidence="4">1.2.7.4</ecNumber>
    </submittedName>
</protein>
<dbReference type="InterPro" id="IPR016208">
    <property type="entry name" value="Ald_Oxase/xanthine_DH-like"/>
</dbReference>
<dbReference type="EMBL" id="JACHIJ010000013">
    <property type="protein sequence ID" value="MBB5055233.1"/>
    <property type="molecule type" value="Genomic_DNA"/>
</dbReference>
<feature type="domain" description="Aldehyde oxidase/xanthine dehydrogenase a/b hammerhead" evidence="3">
    <location>
        <begin position="16"/>
        <end position="137"/>
    </location>
</feature>
<dbReference type="Pfam" id="PF20256">
    <property type="entry name" value="MoCoBD_2"/>
    <property type="match status" value="1"/>
</dbReference>
<keyword evidence="2 4" id="KW-0560">Oxidoreductase</keyword>
<organism evidence="4 5">
    <name type="scientific">Afipia massiliensis</name>
    <dbReference type="NCBI Taxonomy" id="211460"/>
    <lineage>
        <taxon>Bacteria</taxon>
        <taxon>Pseudomonadati</taxon>
        <taxon>Pseudomonadota</taxon>
        <taxon>Alphaproteobacteria</taxon>
        <taxon>Hyphomicrobiales</taxon>
        <taxon>Nitrobacteraceae</taxon>
        <taxon>Afipia</taxon>
    </lineage>
</organism>
<gene>
    <name evidence="4" type="ORF">HNQ36_005244</name>
</gene>
<dbReference type="Gene3D" id="3.90.1170.50">
    <property type="entry name" value="Aldehyde oxidase/xanthine dehydrogenase, a/b hammerhead"/>
    <property type="match status" value="1"/>
</dbReference>
<dbReference type="RefSeq" id="WP_019196027.1">
    <property type="nucleotide sequence ID" value="NZ_JACHIJ010000013.1"/>
</dbReference>
<dbReference type="Gene3D" id="3.30.365.10">
    <property type="entry name" value="Aldehyde oxidase/xanthine dehydrogenase, molybdopterin binding domain"/>
    <property type="match status" value="4"/>
</dbReference>
<dbReference type="SUPFAM" id="SSF56003">
    <property type="entry name" value="Molybdenum cofactor-binding domain"/>
    <property type="match status" value="1"/>
</dbReference>
<dbReference type="Pfam" id="PF02738">
    <property type="entry name" value="MoCoBD_1"/>
    <property type="match status" value="1"/>
</dbReference>
<dbReference type="PANTHER" id="PTHR11908:SF132">
    <property type="entry name" value="ALDEHYDE OXIDASE 1-RELATED"/>
    <property type="match status" value="1"/>
</dbReference>
<evidence type="ECO:0000313" key="5">
    <source>
        <dbReference type="Proteomes" id="UP000521227"/>
    </source>
</evidence>
<dbReference type="InterPro" id="IPR008274">
    <property type="entry name" value="AldOxase/xan_DH_MoCoBD1"/>
</dbReference>
<reference evidence="4 5" key="1">
    <citation type="submission" date="2020-08" db="EMBL/GenBank/DDBJ databases">
        <title>Genomic Encyclopedia of Type Strains, Phase IV (KMG-IV): sequencing the most valuable type-strain genomes for metagenomic binning, comparative biology and taxonomic classification.</title>
        <authorList>
            <person name="Goeker M."/>
        </authorList>
    </citation>
    <scope>NUCLEOTIDE SEQUENCE [LARGE SCALE GENOMIC DNA]</scope>
    <source>
        <strain evidence="4 5">DSM 17498</strain>
    </source>
</reference>
<dbReference type="InterPro" id="IPR036856">
    <property type="entry name" value="Ald_Oxase/Xan_DH_a/b_sf"/>
</dbReference>
<evidence type="ECO:0000256" key="1">
    <source>
        <dbReference type="ARBA" id="ARBA00022505"/>
    </source>
</evidence>
<dbReference type="InterPro" id="IPR000674">
    <property type="entry name" value="Ald_Oxase/Xan_DH_a/b"/>
</dbReference>
<dbReference type="GO" id="GO:0043885">
    <property type="term" value="F:anaerobic carbon-monoxide dehydrogenase activity"/>
    <property type="evidence" value="ECO:0007669"/>
    <property type="project" value="UniProtKB-EC"/>
</dbReference>
<dbReference type="GO" id="GO:0005506">
    <property type="term" value="F:iron ion binding"/>
    <property type="evidence" value="ECO:0007669"/>
    <property type="project" value="InterPro"/>
</dbReference>
<dbReference type="SUPFAM" id="SSF54665">
    <property type="entry name" value="CO dehydrogenase molybdoprotein N-domain-like"/>
    <property type="match status" value="1"/>
</dbReference>
<dbReference type="EC" id="1.2.7.4" evidence="4"/>
<evidence type="ECO:0000259" key="3">
    <source>
        <dbReference type="SMART" id="SM01008"/>
    </source>
</evidence>
<proteinExistence type="predicted"/>
<evidence type="ECO:0000256" key="2">
    <source>
        <dbReference type="ARBA" id="ARBA00023002"/>
    </source>
</evidence>
<dbReference type="Proteomes" id="UP000521227">
    <property type="component" value="Unassembled WGS sequence"/>
</dbReference>